<dbReference type="KEGG" id="tet:TTHERM_000058379"/>
<sequence>MKILTHNLRRSIVIIQQKNLKIYWIYQTFLRAKIRIKIQLFINLKKRLKQQKITFNQKMNKKQMMKTSVQIASQNFMTFFMLFIKMRNRQVYNNLQFIQTKFVLWQKSVLANKLFSNFYTMQKESQSLIYHQYFTQISTFGLLFLIES</sequence>
<organism evidence="1 2">
    <name type="scientific">Tetrahymena thermophila (strain SB210)</name>
    <dbReference type="NCBI Taxonomy" id="312017"/>
    <lineage>
        <taxon>Eukaryota</taxon>
        <taxon>Sar</taxon>
        <taxon>Alveolata</taxon>
        <taxon>Ciliophora</taxon>
        <taxon>Intramacronucleata</taxon>
        <taxon>Oligohymenophorea</taxon>
        <taxon>Hymenostomatida</taxon>
        <taxon>Tetrahymenina</taxon>
        <taxon>Tetrahymenidae</taxon>
        <taxon>Tetrahymena</taxon>
    </lineage>
</organism>
<evidence type="ECO:0000313" key="1">
    <source>
        <dbReference type="EMBL" id="EWS76506.1"/>
    </source>
</evidence>
<dbReference type="EMBL" id="GG662853">
    <property type="protein sequence ID" value="EWS76506.1"/>
    <property type="molecule type" value="Genomic_DNA"/>
</dbReference>
<proteinExistence type="predicted"/>
<dbReference type="RefSeq" id="XP_012650959.1">
    <property type="nucleotide sequence ID" value="XM_012795505.1"/>
</dbReference>
<dbReference type="Proteomes" id="UP000009168">
    <property type="component" value="Unassembled WGS sequence"/>
</dbReference>
<dbReference type="GeneID" id="24437037"/>
<dbReference type="AlphaFoldDB" id="W7XKG4"/>
<reference evidence="2" key="1">
    <citation type="journal article" date="2006" name="PLoS Biol.">
        <title>Macronuclear genome sequence of the ciliate Tetrahymena thermophila, a model eukaryote.</title>
        <authorList>
            <person name="Eisen J.A."/>
            <person name="Coyne R.S."/>
            <person name="Wu M."/>
            <person name="Wu D."/>
            <person name="Thiagarajan M."/>
            <person name="Wortman J.R."/>
            <person name="Badger J.H."/>
            <person name="Ren Q."/>
            <person name="Amedeo P."/>
            <person name="Jones K.M."/>
            <person name="Tallon L.J."/>
            <person name="Delcher A.L."/>
            <person name="Salzberg S.L."/>
            <person name="Silva J.C."/>
            <person name="Haas B.J."/>
            <person name="Majoros W.H."/>
            <person name="Farzad M."/>
            <person name="Carlton J.M."/>
            <person name="Smith R.K. Jr."/>
            <person name="Garg J."/>
            <person name="Pearlman R.E."/>
            <person name="Karrer K.M."/>
            <person name="Sun L."/>
            <person name="Manning G."/>
            <person name="Elde N.C."/>
            <person name="Turkewitz A.P."/>
            <person name="Asai D.J."/>
            <person name="Wilkes D.E."/>
            <person name="Wang Y."/>
            <person name="Cai H."/>
            <person name="Collins K."/>
            <person name="Stewart B.A."/>
            <person name="Lee S.R."/>
            <person name="Wilamowska K."/>
            <person name="Weinberg Z."/>
            <person name="Ruzzo W.L."/>
            <person name="Wloga D."/>
            <person name="Gaertig J."/>
            <person name="Frankel J."/>
            <person name="Tsao C.-C."/>
            <person name="Gorovsky M.A."/>
            <person name="Keeling P.J."/>
            <person name="Waller R.F."/>
            <person name="Patron N.J."/>
            <person name="Cherry J.M."/>
            <person name="Stover N.A."/>
            <person name="Krieger C.J."/>
            <person name="del Toro C."/>
            <person name="Ryder H.F."/>
            <person name="Williamson S.C."/>
            <person name="Barbeau R.A."/>
            <person name="Hamilton E.P."/>
            <person name="Orias E."/>
        </authorList>
    </citation>
    <scope>NUCLEOTIDE SEQUENCE [LARGE SCALE GENOMIC DNA]</scope>
    <source>
        <strain evidence="2">SB210</strain>
    </source>
</reference>
<protein>
    <submittedName>
        <fullName evidence="1">Uncharacterized protein</fullName>
    </submittedName>
</protein>
<keyword evidence="2" id="KW-1185">Reference proteome</keyword>
<accession>W7XKG4</accession>
<dbReference type="InParanoid" id="W7XKG4"/>
<name>W7XKG4_TETTS</name>
<gene>
    <name evidence="1" type="ORF">TTHERM_000058379</name>
</gene>
<evidence type="ECO:0000313" key="2">
    <source>
        <dbReference type="Proteomes" id="UP000009168"/>
    </source>
</evidence>